<protein>
    <submittedName>
        <fullName evidence="1">Uncharacterized protein</fullName>
    </submittedName>
</protein>
<organism evidence="1">
    <name type="scientific">Eutreptiella gymnastica</name>
    <dbReference type="NCBI Taxonomy" id="73025"/>
    <lineage>
        <taxon>Eukaryota</taxon>
        <taxon>Discoba</taxon>
        <taxon>Euglenozoa</taxon>
        <taxon>Euglenida</taxon>
        <taxon>Spirocuta</taxon>
        <taxon>Euglenophyceae</taxon>
        <taxon>Eutreptiales</taxon>
        <taxon>Eutreptiaceae</taxon>
        <taxon>Eutreptiella</taxon>
    </lineage>
</organism>
<gene>
    <name evidence="1" type="ORF">EGYM00163_LOCUS39992</name>
</gene>
<name>A0A7S4G8G8_9EUGL</name>
<evidence type="ECO:0000313" key="1">
    <source>
        <dbReference type="EMBL" id="CAE0828715.1"/>
    </source>
</evidence>
<proteinExistence type="predicted"/>
<accession>A0A7S4G8G8</accession>
<reference evidence="1" key="1">
    <citation type="submission" date="2021-01" db="EMBL/GenBank/DDBJ databases">
        <authorList>
            <person name="Corre E."/>
            <person name="Pelletier E."/>
            <person name="Niang G."/>
            <person name="Scheremetjew M."/>
            <person name="Finn R."/>
            <person name="Kale V."/>
            <person name="Holt S."/>
            <person name="Cochrane G."/>
            <person name="Meng A."/>
            <person name="Brown T."/>
            <person name="Cohen L."/>
        </authorList>
    </citation>
    <scope>NUCLEOTIDE SEQUENCE</scope>
    <source>
        <strain evidence="1">CCMP1594</strain>
    </source>
</reference>
<dbReference type="AlphaFoldDB" id="A0A7S4G8G8"/>
<sequence length="150" mass="16241">MCARALAALPAMCTLHVYFSKQWEEFAADMDAAWFAGHNMSAFLATDPLDACVTVRVCATVRSAFAYALLPLLKSLSSAFTSLSRALAQFKAPVTNRSAAILLGCLRTVDGQTVWAISFSALMHFDPYLPPLVFSDMACVKLCMPLPLAL</sequence>
<dbReference type="EMBL" id="HBJA01116192">
    <property type="protein sequence ID" value="CAE0828715.1"/>
    <property type="molecule type" value="Transcribed_RNA"/>
</dbReference>